<gene>
    <name evidence="2" type="ORF">FQP89_14515</name>
</gene>
<dbReference type="InterPro" id="IPR002559">
    <property type="entry name" value="Transposase_11"/>
</dbReference>
<dbReference type="SUPFAM" id="SSF53098">
    <property type="entry name" value="Ribonuclease H-like"/>
    <property type="match status" value="1"/>
</dbReference>
<dbReference type="Pfam" id="PF01609">
    <property type="entry name" value="DDE_Tnp_1"/>
    <property type="match status" value="1"/>
</dbReference>
<evidence type="ECO:0000259" key="1">
    <source>
        <dbReference type="Pfam" id="PF01609"/>
    </source>
</evidence>
<feature type="domain" description="Transposase IS4-like" evidence="1">
    <location>
        <begin position="80"/>
        <end position="137"/>
    </location>
</feature>
<evidence type="ECO:0000313" key="3">
    <source>
        <dbReference type="Proteomes" id="UP000317288"/>
    </source>
</evidence>
<dbReference type="PANTHER" id="PTHR37529">
    <property type="entry name" value="TRANSPOSASE INSG FOR INSERTION SEQUENCE ELEMENT IS4-RELATED"/>
    <property type="match status" value="1"/>
</dbReference>
<comment type="caution">
    <text evidence="2">The sequence shown here is derived from an EMBL/GenBank/DDBJ whole genome shotgun (WGS) entry which is preliminary data.</text>
</comment>
<sequence>MANACNQAAFTRTCNAYREAGYPQVRRVCQMELTSHLITGAAFDSISTVEVALTTDLLTSTPDHSLTLFVRGFYSLVLLLDSLRFPAADIVDIYSYRWEIELGCREMKHSLLGNRLELSSRTQEMVRHVLWGTLFAYKLIRFQMTPPFFLPYR</sequence>
<protein>
    <submittedName>
        <fullName evidence="2">Transposase</fullName>
    </submittedName>
</protein>
<organism evidence="2 3">
    <name type="scientific">Vreelandella titanicae</name>
    <dbReference type="NCBI Taxonomy" id="664683"/>
    <lineage>
        <taxon>Bacteria</taxon>
        <taxon>Pseudomonadati</taxon>
        <taxon>Pseudomonadota</taxon>
        <taxon>Gammaproteobacteria</taxon>
        <taxon>Oceanospirillales</taxon>
        <taxon>Halomonadaceae</taxon>
        <taxon>Vreelandella</taxon>
    </lineage>
</organism>
<dbReference type="AlphaFoldDB" id="A0A558J6H1"/>
<dbReference type="InterPro" id="IPR012337">
    <property type="entry name" value="RNaseH-like_sf"/>
</dbReference>
<dbReference type="Proteomes" id="UP000317288">
    <property type="component" value="Unassembled WGS sequence"/>
</dbReference>
<reference evidence="2 3" key="1">
    <citation type="submission" date="2019-07" db="EMBL/GenBank/DDBJ databases">
        <title>Diversity of Bacteria from Kongsfjorden, Arctic.</title>
        <authorList>
            <person name="Yu Y."/>
        </authorList>
    </citation>
    <scope>NUCLEOTIDE SEQUENCE [LARGE SCALE GENOMIC DNA]</scope>
    <source>
        <strain evidence="2 3">SM1922</strain>
    </source>
</reference>
<accession>A0A558J6H1</accession>
<dbReference type="PANTHER" id="PTHR37529:SF1">
    <property type="entry name" value="TRANSPOSASE INSG FOR INSERTION SEQUENCE ELEMENT IS4-RELATED"/>
    <property type="match status" value="1"/>
</dbReference>
<dbReference type="GO" id="GO:0006313">
    <property type="term" value="P:DNA transposition"/>
    <property type="evidence" value="ECO:0007669"/>
    <property type="project" value="InterPro"/>
</dbReference>
<proteinExistence type="predicted"/>
<evidence type="ECO:0000313" key="2">
    <source>
        <dbReference type="EMBL" id="TVU89213.1"/>
    </source>
</evidence>
<dbReference type="GO" id="GO:0003677">
    <property type="term" value="F:DNA binding"/>
    <property type="evidence" value="ECO:0007669"/>
    <property type="project" value="InterPro"/>
</dbReference>
<dbReference type="GO" id="GO:0004803">
    <property type="term" value="F:transposase activity"/>
    <property type="evidence" value="ECO:0007669"/>
    <property type="project" value="InterPro"/>
</dbReference>
<name>A0A558J6H1_9GAMM</name>
<dbReference type="EMBL" id="VNFE01000004">
    <property type="protein sequence ID" value="TVU89213.1"/>
    <property type="molecule type" value="Genomic_DNA"/>
</dbReference>